<feature type="compositionally biased region" description="Polar residues" evidence="1">
    <location>
        <begin position="207"/>
        <end position="216"/>
    </location>
</feature>
<dbReference type="EMBL" id="JAGMUV010000042">
    <property type="protein sequence ID" value="KAH7111186.1"/>
    <property type="molecule type" value="Genomic_DNA"/>
</dbReference>
<feature type="compositionally biased region" description="Low complexity" evidence="1">
    <location>
        <begin position="217"/>
        <end position="230"/>
    </location>
</feature>
<feature type="region of interest" description="Disordered" evidence="1">
    <location>
        <begin position="195"/>
        <end position="252"/>
    </location>
</feature>
<dbReference type="Pfam" id="PF00004">
    <property type="entry name" value="AAA"/>
    <property type="match status" value="1"/>
</dbReference>
<reference evidence="3" key="1">
    <citation type="journal article" date="2021" name="Nat. Commun.">
        <title>Genetic determinants of endophytism in the Arabidopsis root mycobiome.</title>
        <authorList>
            <person name="Mesny F."/>
            <person name="Miyauchi S."/>
            <person name="Thiergart T."/>
            <person name="Pickel B."/>
            <person name="Atanasova L."/>
            <person name="Karlsson M."/>
            <person name="Huettel B."/>
            <person name="Barry K.W."/>
            <person name="Haridas S."/>
            <person name="Chen C."/>
            <person name="Bauer D."/>
            <person name="Andreopoulos W."/>
            <person name="Pangilinan J."/>
            <person name="LaButti K."/>
            <person name="Riley R."/>
            <person name="Lipzen A."/>
            <person name="Clum A."/>
            <person name="Drula E."/>
            <person name="Henrissat B."/>
            <person name="Kohler A."/>
            <person name="Grigoriev I.V."/>
            <person name="Martin F.M."/>
            <person name="Hacquard S."/>
        </authorList>
    </citation>
    <scope>NUCLEOTIDE SEQUENCE</scope>
    <source>
        <strain evidence="3">MPI-CAGE-AT-0147</strain>
    </source>
</reference>
<dbReference type="InterPro" id="IPR027417">
    <property type="entry name" value="P-loop_NTPase"/>
</dbReference>
<accession>A0A9P9D1X7</accession>
<feature type="compositionally biased region" description="Basic and acidic residues" evidence="1">
    <location>
        <begin position="948"/>
        <end position="963"/>
    </location>
</feature>
<dbReference type="PANTHER" id="PTHR46411:SF3">
    <property type="entry name" value="AAA+ ATPASE DOMAIN-CONTAINING PROTEIN"/>
    <property type="match status" value="1"/>
</dbReference>
<dbReference type="GO" id="GO:0005524">
    <property type="term" value="F:ATP binding"/>
    <property type="evidence" value="ECO:0007669"/>
    <property type="project" value="InterPro"/>
</dbReference>
<dbReference type="Gene3D" id="3.40.50.300">
    <property type="entry name" value="P-loop containing nucleotide triphosphate hydrolases"/>
    <property type="match status" value="1"/>
</dbReference>
<proteinExistence type="predicted"/>
<organism evidence="3 4">
    <name type="scientific">Dactylonectria macrodidyma</name>
    <dbReference type="NCBI Taxonomy" id="307937"/>
    <lineage>
        <taxon>Eukaryota</taxon>
        <taxon>Fungi</taxon>
        <taxon>Dikarya</taxon>
        <taxon>Ascomycota</taxon>
        <taxon>Pezizomycotina</taxon>
        <taxon>Sordariomycetes</taxon>
        <taxon>Hypocreomycetidae</taxon>
        <taxon>Hypocreales</taxon>
        <taxon>Nectriaceae</taxon>
        <taxon>Dactylonectria</taxon>
    </lineage>
</organism>
<dbReference type="SMART" id="SM00382">
    <property type="entry name" value="AAA"/>
    <property type="match status" value="1"/>
</dbReference>
<name>A0A9P9D1X7_9HYPO</name>
<feature type="region of interest" description="Disordered" evidence="1">
    <location>
        <begin position="1"/>
        <end position="34"/>
    </location>
</feature>
<dbReference type="CDD" id="cd19481">
    <property type="entry name" value="RecA-like_protease"/>
    <property type="match status" value="1"/>
</dbReference>
<feature type="compositionally biased region" description="Low complexity" evidence="1">
    <location>
        <begin position="932"/>
        <end position="947"/>
    </location>
</feature>
<evidence type="ECO:0000256" key="1">
    <source>
        <dbReference type="SAM" id="MobiDB-lite"/>
    </source>
</evidence>
<dbReference type="InterPro" id="IPR003959">
    <property type="entry name" value="ATPase_AAA_core"/>
</dbReference>
<dbReference type="GO" id="GO:0016887">
    <property type="term" value="F:ATP hydrolysis activity"/>
    <property type="evidence" value="ECO:0007669"/>
    <property type="project" value="InterPro"/>
</dbReference>
<evidence type="ECO:0000313" key="4">
    <source>
        <dbReference type="Proteomes" id="UP000738349"/>
    </source>
</evidence>
<gene>
    <name evidence="3" type="ORF">EDB81DRAFT_735806</name>
</gene>
<feature type="domain" description="AAA+ ATPase" evidence="2">
    <location>
        <begin position="651"/>
        <end position="780"/>
    </location>
</feature>
<feature type="compositionally biased region" description="Acidic residues" evidence="1">
    <location>
        <begin position="22"/>
        <end position="32"/>
    </location>
</feature>
<keyword evidence="4" id="KW-1185">Reference proteome</keyword>
<dbReference type="Proteomes" id="UP000738349">
    <property type="component" value="Unassembled WGS sequence"/>
</dbReference>
<dbReference type="AlphaFoldDB" id="A0A9P9D1X7"/>
<dbReference type="InterPro" id="IPR056599">
    <property type="entry name" value="AAA_lid_fung"/>
</dbReference>
<dbReference type="InterPro" id="IPR054289">
    <property type="entry name" value="DUF7025"/>
</dbReference>
<dbReference type="OrthoDB" id="10042665at2759"/>
<dbReference type="SUPFAM" id="SSF52540">
    <property type="entry name" value="P-loop containing nucleoside triphosphate hydrolases"/>
    <property type="match status" value="1"/>
</dbReference>
<dbReference type="PANTHER" id="PTHR46411">
    <property type="entry name" value="FAMILY ATPASE, PUTATIVE-RELATED"/>
    <property type="match status" value="1"/>
</dbReference>
<dbReference type="Pfam" id="PF23232">
    <property type="entry name" value="AAA_lid_13"/>
    <property type="match status" value="1"/>
</dbReference>
<feature type="compositionally biased region" description="Basic and acidic residues" evidence="1">
    <location>
        <begin position="1"/>
        <end position="19"/>
    </location>
</feature>
<evidence type="ECO:0000259" key="2">
    <source>
        <dbReference type="SMART" id="SM00382"/>
    </source>
</evidence>
<sequence length="1009" mass="115550">MTSRLVKLEGIPKNEEHGDANTNEEEDLDEIETEPKVRECNWEQFKNRYSDEECTYAVEALLSGVDLDGEMEAEQLRRLPDKERIKFVEANRTRPAPRSDASKVVDKRRVERVRINSPAVLSLLRKVTGETTWSDKPHTFLRPFEILIHFHDKMEEEFVKLQAKFESPSDLIPTLAGDDSQQALSDATQSRLDLAAGGGTRLDPDSGSCTPRDANQSSCSSLGESSAASAVRETKGNKPKEEPDSADLNTIDRKGHNEIKAYLEFVKARLLPPYHKFDELNHTHRAKVEYADLWSLFRLGELIFQQDDSKTDSASKGTNNRRPTGGHPEARRLWRVYWIGSDDIDWTVDNLDQADGDLRRNTMETPDAVGVWAYYIDFDGTSYRAVARGWTITRFDDEKEVTKLEVYPVRFEKDYKSTIQELQTRGQRFRDLLQQSHPAVEHDGWTLTHDPSGNSLSHDEKSEYIDSDTIIDFQEAYQMRPLWKPGFLKGGMNVFEPDTEYDDFAIIQWSGADRSKVIRKTKEIVVDYDDVISLDWNKFLEKDDFVVDPEVRPIETDPAKQKFTPEDLALLPARLFVYSLRQRRFVNANIANLKPLPVVSDPFNELKITDSDKSLIRSIVRDHFDKKDIQRTLQNKGTEPVEQDFIRGKGKGLVILLHGAPGVGKTATAEAVAYAHRKPLFPITCGDLGIDPIKVESTLSEIFRLANLWDCVLLLDEAEIFLSHREKKDDNLQRNALVSIFLRTLEYYPGILFLTTNRVGVLDEALNSRVHVSLHFKHLDAPQTLALFQMNLKRSTLIAKQRAANTDQPELVIKGDEITEFAMQKFHQRTDPSAPWWNGRQIRNAFQVATSLAYTDKRSEDAGWIRYLGREHFEHVLKAIENYDRYRQELFHKTDSEIAEHREERFSRGFSDNTMSTQNRPGGDRHQRRSFGRQSSSFSAASLSNRSTPERQLDPEPQGHDLRGAATPTRFMNRASLSPGYVGYEGGSSERPLYRRDYDERDPDNLGYP</sequence>
<comment type="caution">
    <text evidence="3">The sequence shown here is derived from an EMBL/GenBank/DDBJ whole genome shotgun (WGS) entry which is preliminary data.</text>
</comment>
<dbReference type="Pfam" id="PF22942">
    <property type="entry name" value="DUF7025"/>
    <property type="match status" value="1"/>
</dbReference>
<feature type="region of interest" description="Disordered" evidence="1">
    <location>
        <begin position="308"/>
        <end position="327"/>
    </location>
</feature>
<feature type="compositionally biased region" description="Polar residues" evidence="1">
    <location>
        <begin position="910"/>
        <end position="920"/>
    </location>
</feature>
<feature type="region of interest" description="Disordered" evidence="1">
    <location>
        <begin position="903"/>
        <end position="1009"/>
    </location>
</feature>
<evidence type="ECO:0000313" key="3">
    <source>
        <dbReference type="EMBL" id="KAH7111186.1"/>
    </source>
</evidence>
<protein>
    <recommendedName>
        <fullName evidence="2">AAA+ ATPase domain-containing protein</fullName>
    </recommendedName>
</protein>
<dbReference type="InterPro" id="IPR003593">
    <property type="entry name" value="AAA+_ATPase"/>
</dbReference>
<feature type="compositionally biased region" description="Basic and acidic residues" evidence="1">
    <location>
        <begin position="232"/>
        <end position="243"/>
    </location>
</feature>